<dbReference type="EMBL" id="FOHK01000001">
    <property type="protein sequence ID" value="SES64425.1"/>
    <property type="molecule type" value="Genomic_DNA"/>
</dbReference>
<gene>
    <name evidence="2" type="ORF">SAMN05660429_00096</name>
</gene>
<name>A0A1H9Y6B2_THASX</name>
<dbReference type="Pfam" id="PF06062">
    <property type="entry name" value="UPF0231"/>
    <property type="match status" value="1"/>
</dbReference>
<dbReference type="RefSeq" id="WP_093326743.1">
    <property type="nucleotide sequence ID" value="NZ_AP027363.1"/>
</dbReference>
<dbReference type="AlphaFoldDB" id="A0A1H9Y6B2"/>
<proteinExistence type="inferred from homology"/>
<sequence>MEYEFINDSVTGKNRAKFSFEHELIGRWLESEIENDSEKLSEVLTAIDNKNGQEKLIEGKEYSVVVEQDDVQVFANVQTNNNVNLPEELAYDTLSFEQFQKVECDPEEFRKMLVAWSKLAK</sequence>
<dbReference type="Proteomes" id="UP000199308">
    <property type="component" value="Unassembled WGS sequence"/>
</dbReference>
<dbReference type="STRING" id="349064.SAMN05660429_00096"/>
<dbReference type="InterPro" id="IPR008249">
    <property type="entry name" value="UPF0231"/>
</dbReference>
<organism evidence="2 3">
    <name type="scientific">Thalassotalea agarivorans</name>
    <name type="common">Thalassomonas agarivorans</name>
    <dbReference type="NCBI Taxonomy" id="349064"/>
    <lineage>
        <taxon>Bacteria</taxon>
        <taxon>Pseudomonadati</taxon>
        <taxon>Pseudomonadota</taxon>
        <taxon>Gammaproteobacteria</taxon>
        <taxon>Alteromonadales</taxon>
        <taxon>Colwelliaceae</taxon>
        <taxon>Thalassotalea</taxon>
    </lineage>
</organism>
<comment type="similarity">
    <text evidence="1">Belongs to the UPF0231 family.</text>
</comment>
<evidence type="ECO:0000313" key="2">
    <source>
        <dbReference type="EMBL" id="SES64425.1"/>
    </source>
</evidence>
<evidence type="ECO:0000256" key="1">
    <source>
        <dbReference type="ARBA" id="ARBA00005367"/>
    </source>
</evidence>
<evidence type="ECO:0000313" key="3">
    <source>
        <dbReference type="Proteomes" id="UP000199308"/>
    </source>
</evidence>
<keyword evidence="3" id="KW-1185">Reference proteome</keyword>
<reference evidence="2 3" key="1">
    <citation type="submission" date="2016-10" db="EMBL/GenBank/DDBJ databases">
        <authorList>
            <person name="de Groot N.N."/>
        </authorList>
    </citation>
    <scope>NUCLEOTIDE SEQUENCE [LARGE SCALE GENOMIC DNA]</scope>
    <source>
        <strain evidence="2 3">DSM 19706</strain>
    </source>
</reference>
<accession>A0A1H9Y6B2</accession>
<dbReference type="OrthoDB" id="5739292at2"/>
<protein>
    <submittedName>
        <fullName evidence="2">Uncharacterized protein</fullName>
    </submittedName>
</protein>